<dbReference type="AlphaFoldDB" id="A0AAV9J4S3"/>
<evidence type="ECO:0000256" key="1">
    <source>
        <dbReference type="ARBA" id="ARBA00004123"/>
    </source>
</evidence>
<dbReference type="InterPro" id="IPR051061">
    <property type="entry name" value="Zinc_finger_trans_reg"/>
</dbReference>
<feature type="region of interest" description="Disordered" evidence="9">
    <location>
        <begin position="305"/>
        <end position="340"/>
    </location>
</feature>
<keyword evidence="6" id="KW-0804">Transcription</keyword>
<name>A0AAV9J4S3_9PEZI</name>
<dbReference type="GO" id="GO:0005634">
    <property type="term" value="C:nucleus"/>
    <property type="evidence" value="ECO:0007669"/>
    <property type="project" value="UniProtKB-SubCell"/>
</dbReference>
<evidence type="ECO:0000256" key="8">
    <source>
        <dbReference type="PROSITE-ProRule" id="PRU00042"/>
    </source>
</evidence>
<proteinExistence type="predicted"/>
<feature type="domain" description="C2H2-type" evidence="10">
    <location>
        <begin position="85"/>
        <end position="113"/>
    </location>
</feature>
<comment type="caution">
    <text evidence="11">The sequence shown here is derived from an EMBL/GenBank/DDBJ whole genome shotgun (WGS) entry which is preliminary data.</text>
</comment>
<dbReference type="GO" id="GO:0008270">
    <property type="term" value="F:zinc ion binding"/>
    <property type="evidence" value="ECO:0007669"/>
    <property type="project" value="UniProtKB-KW"/>
</dbReference>
<evidence type="ECO:0000313" key="12">
    <source>
        <dbReference type="Proteomes" id="UP001324427"/>
    </source>
</evidence>
<evidence type="ECO:0000313" key="11">
    <source>
        <dbReference type="EMBL" id="KAK4539967.1"/>
    </source>
</evidence>
<evidence type="ECO:0000256" key="3">
    <source>
        <dbReference type="ARBA" id="ARBA00022771"/>
    </source>
</evidence>
<evidence type="ECO:0000256" key="5">
    <source>
        <dbReference type="ARBA" id="ARBA00023015"/>
    </source>
</evidence>
<keyword evidence="7" id="KW-0539">Nucleus</keyword>
<dbReference type="SMART" id="SM00355">
    <property type="entry name" value="ZnF_C2H2"/>
    <property type="match status" value="5"/>
</dbReference>
<sequence>MPLKGSGQEVGQLPKIKCTYGDCNKRFNSEKEMKGHKLSEPEHNFCKKCNVDCTSWEDLTQHKVSMMSEFMHDKLREPDAAPKHITCEFCGEDFKSFGGRKRHRSQMHIADQSLYCPAKDEGCSGLFTRASHMIHHLESGECRHISADQFKASVQHKHMWLQIMKNWDDFRTNLEGSKAFAANIDQPGQITDGYEMQDQEEGGVAIMDQENEEQKRGYHPLQAESNLVDLNVQHVPLTRSNLETWPRLPGQAASQLTEEAMRSMSIGSRATSVTGRESEYASDVTSRRGGRYVYTESYPSLNSPINAASTYGDDEDDAASDTTATAANSTPRPTAWSTGQTSTALFRGAAPKVAAGDWAAFAESREMEIVASAGKNILWSRFYDPASPDYHIDYFFHPVVEMYCCPLPGCQASYEAPSEIVAHLQTAHIKTNYNCTTCMKRFKCATALTAHMESTGRCNVKDSNNYGHLLDEISGGFLKSKRINEPKIYAPETALVRAGKPTNGVMSVEFKAKLPEQK</sequence>
<feature type="compositionally biased region" description="Polar residues" evidence="9">
    <location>
        <begin position="328"/>
        <end position="340"/>
    </location>
</feature>
<dbReference type="PANTHER" id="PTHR46179:SF13">
    <property type="entry name" value="C2H2-TYPE DOMAIN-CONTAINING PROTEIN"/>
    <property type="match status" value="1"/>
</dbReference>
<comment type="subcellular location">
    <subcellularLocation>
        <location evidence="1">Nucleus</location>
    </subcellularLocation>
</comment>
<dbReference type="EMBL" id="JAVFHQ010000078">
    <property type="protein sequence ID" value="KAK4539967.1"/>
    <property type="molecule type" value="Genomic_DNA"/>
</dbReference>
<dbReference type="PROSITE" id="PS00028">
    <property type="entry name" value="ZINC_FINGER_C2H2_1"/>
    <property type="match status" value="1"/>
</dbReference>
<evidence type="ECO:0000256" key="7">
    <source>
        <dbReference type="ARBA" id="ARBA00023242"/>
    </source>
</evidence>
<feature type="compositionally biased region" description="Polar residues" evidence="9">
    <location>
        <begin position="265"/>
        <end position="275"/>
    </location>
</feature>
<evidence type="ECO:0000256" key="9">
    <source>
        <dbReference type="SAM" id="MobiDB-lite"/>
    </source>
</evidence>
<protein>
    <recommendedName>
        <fullName evidence="10">C2H2-type domain-containing protein</fullName>
    </recommendedName>
</protein>
<evidence type="ECO:0000259" key="10">
    <source>
        <dbReference type="PROSITE" id="PS50157"/>
    </source>
</evidence>
<keyword evidence="4" id="KW-0862">Zinc</keyword>
<dbReference type="InterPro" id="IPR013087">
    <property type="entry name" value="Znf_C2H2_type"/>
</dbReference>
<dbReference type="PROSITE" id="PS50157">
    <property type="entry name" value="ZINC_FINGER_C2H2_2"/>
    <property type="match status" value="1"/>
</dbReference>
<reference evidence="11 12" key="1">
    <citation type="submission" date="2021-11" db="EMBL/GenBank/DDBJ databases">
        <title>Black yeast isolated from Biological Soil Crust.</title>
        <authorList>
            <person name="Kurbessoian T."/>
        </authorList>
    </citation>
    <scope>NUCLEOTIDE SEQUENCE [LARGE SCALE GENOMIC DNA]</scope>
    <source>
        <strain evidence="11 12">CCFEE 5522</strain>
    </source>
</reference>
<dbReference type="GO" id="GO:0006357">
    <property type="term" value="P:regulation of transcription by RNA polymerase II"/>
    <property type="evidence" value="ECO:0007669"/>
    <property type="project" value="TreeGrafter"/>
</dbReference>
<keyword evidence="12" id="KW-1185">Reference proteome</keyword>
<dbReference type="PANTHER" id="PTHR46179">
    <property type="entry name" value="ZINC FINGER PROTEIN"/>
    <property type="match status" value="1"/>
</dbReference>
<evidence type="ECO:0000256" key="2">
    <source>
        <dbReference type="ARBA" id="ARBA00022723"/>
    </source>
</evidence>
<keyword evidence="3 8" id="KW-0863">Zinc-finger</keyword>
<organism evidence="11 12">
    <name type="scientific">Oleoguttula mirabilis</name>
    <dbReference type="NCBI Taxonomy" id="1507867"/>
    <lineage>
        <taxon>Eukaryota</taxon>
        <taxon>Fungi</taxon>
        <taxon>Dikarya</taxon>
        <taxon>Ascomycota</taxon>
        <taxon>Pezizomycotina</taxon>
        <taxon>Dothideomycetes</taxon>
        <taxon>Dothideomycetidae</taxon>
        <taxon>Mycosphaerellales</taxon>
        <taxon>Teratosphaeriaceae</taxon>
        <taxon>Oleoguttula</taxon>
    </lineage>
</organism>
<dbReference type="Gene3D" id="3.30.160.60">
    <property type="entry name" value="Classic Zinc Finger"/>
    <property type="match status" value="1"/>
</dbReference>
<feature type="region of interest" description="Disordered" evidence="9">
    <location>
        <begin position="258"/>
        <end position="286"/>
    </location>
</feature>
<gene>
    <name evidence="11" type="ORF">LTR36_009937</name>
</gene>
<keyword evidence="5" id="KW-0805">Transcription regulation</keyword>
<accession>A0AAV9J4S3</accession>
<evidence type="ECO:0000256" key="6">
    <source>
        <dbReference type="ARBA" id="ARBA00023163"/>
    </source>
</evidence>
<evidence type="ECO:0000256" key="4">
    <source>
        <dbReference type="ARBA" id="ARBA00022833"/>
    </source>
</evidence>
<dbReference type="Proteomes" id="UP001324427">
    <property type="component" value="Unassembled WGS sequence"/>
</dbReference>
<keyword evidence="2" id="KW-0479">Metal-binding</keyword>